<sequence>MVLGTVFSSAVKIWPASWAATDASALLYNLMENQHCSYPLLVKAARGDPVSRPPPWMIRQAGRCMAVYRNLAEKYPSFRERSETNDLLVEISLQPWKAFRPDGVIIFSDILHLYLHLASHLT</sequence>
<dbReference type="Proteomes" id="UP000828941">
    <property type="component" value="Chromosome 9"/>
</dbReference>
<proteinExistence type="predicted"/>
<name>A0ACB9MGA1_BAUVA</name>
<keyword evidence="2" id="KW-1185">Reference proteome</keyword>
<evidence type="ECO:0000313" key="1">
    <source>
        <dbReference type="EMBL" id="KAI4323018.1"/>
    </source>
</evidence>
<accession>A0ACB9MGA1</accession>
<organism evidence="1 2">
    <name type="scientific">Bauhinia variegata</name>
    <name type="common">Purple orchid tree</name>
    <name type="synonym">Phanera variegata</name>
    <dbReference type="NCBI Taxonomy" id="167791"/>
    <lineage>
        <taxon>Eukaryota</taxon>
        <taxon>Viridiplantae</taxon>
        <taxon>Streptophyta</taxon>
        <taxon>Embryophyta</taxon>
        <taxon>Tracheophyta</taxon>
        <taxon>Spermatophyta</taxon>
        <taxon>Magnoliopsida</taxon>
        <taxon>eudicotyledons</taxon>
        <taxon>Gunneridae</taxon>
        <taxon>Pentapetalae</taxon>
        <taxon>rosids</taxon>
        <taxon>fabids</taxon>
        <taxon>Fabales</taxon>
        <taxon>Fabaceae</taxon>
        <taxon>Cercidoideae</taxon>
        <taxon>Cercideae</taxon>
        <taxon>Bauhiniinae</taxon>
        <taxon>Bauhinia</taxon>
    </lineage>
</organism>
<reference evidence="1 2" key="1">
    <citation type="journal article" date="2022" name="DNA Res.">
        <title>Chromosomal-level genome assembly of the orchid tree Bauhinia variegata (Leguminosae; Cercidoideae) supports the allotetraploid origin hypothesis of Bauhinia.</title>
        <authorList>
            <person name="Zhong Y."/>
            <person name="Chen Y."/>
            <person name="Zheng D."/>
            <person name="Pang J."/>
            <person name="Liu Y."/>
            <person name="Luo S."/>
            <person name="Meng S."/>
            <person name="Qian L."/>
            <person name="Wei D."/>
            <person name="Dai S."/>
            <person name="Zhou R."/>
        </authorList>
    </citation>
    <scope>NUCLEOTIDE SEQUENCE [LARGE SCALE GENOMIC DNA]</scope>
    <source>
        <strain evidence="1">BV-YZ2020</strain>
    </source>
</reference>
<protein>
    <submittedName>
        <fullName evidence="1">Uncharacterized protein</fullName>
    </submittedName>
</protein>
<dbReference type="EMBL" id="CM039434">
    <property type="protein sequence ID" value="KAI4323018.1"/>
    <property type="molecule type" value="Genomic_DNA"/>
</dbReference>
<evidence type="ECO:0000313" key="2">
    <source>
        <dbReference type="Proteomes" id="UP000828941"/>
    </source>
</evidence>
<comment type="caution">
    <text evidence="1">The sequence shown here is derived from an EMBL/GenBank/DDBJ whole genome shotgun (WGS) entry which is preliminary data.</text>
</comment>
<gene>
    <name evidence="1" type="ORF">L6164_022659</name>
</gene>